<sequence>MKYTVYHTVNLNKSECCCTYILPRPTTSFDDFHQLLTNICGNYFSIKSDHGHSN</sequence>
<keyword evidence="2" id="KW-1185">Reference proteome</keyword>
<protein>
    <submittedName>
        <fullName evidence="1">Uncharacterized protein</fullName>
    </submittedName>
</protein>
<proteinExistence type="predicted"/>
<evidence type="ECO:0000313" key="2">
    <source>
        <dbReference type="Proteomes" id="UP000075880"/>
    </source>
</evidence>
<accession>A0AAG5D7D2</accession>
<reference evidence="1" key="1">
    <citation type="submission" date="2024-04" db="UniProtKB">
        <authorList>
            <consortium name="EnsemblMetazoa"/>
        </authorList>
    </citation>
    <scope>IDENTIFICATION</scope>
    <source>
        <strain evidence="1">EBRO</strain>
    </source>
</reference>
<evidence type="ECO:0000313" key="1">
    <source>
        <dbReference type="EnsemblMetazoa" id="ENSAATROPP007061"/>
    </source>
</evidence>
<dbReference type="Proteomes" id="UP000075880">
    <property type="component" value="Unassembled WGS sequence"/>
</dbReference>
<organism evidence="1 2">
    <name type="scientific">Anopheles atroparvus</name>
    <name type="common">European mosquito</name>
    <dbReference type="NCBI Taxonomy" id="41427"/>
    <lineage>
        <taxon>Eukaryota</taxon>
        <taxon>Metazoa</taxon>
        <taxon>Ecdysozoa</taxon>
        <taxon>Arthropoda</taxon>
        <taxon>Hexapoda</taxon>
        <taxon>Insecta</taxon>
        <taxon>Pterygota</taxon>
        <taxon>Neoptera</taxon>
        <taxon>Endopterygota</taxon>
        <taxon>Diptera</taxon>
        <taxon>Nematocera</taxon>
        <taxon>Culicoidea</taxon>
        <taxon>Culicidae</taxon>
        <taxon>Anophelinae</taxon>
        <taxon>Anopheles</taxon>
    </lineage>
</organism>
<name>A0AAG5D7D2_ANOAO</name>
<dbReference type="EnsemblMetazoa" id="ENSAATROPT007867">
    <property type="protein sequence ID" value="ENSAATROPP007061"/>
    <property type="gene ID" value="ENSAATROPG006419"/>
</dbReference>
<dbReference type="AlphaFoldDB" id="A0AAG5D7D2"/>